<feature type="signal peptide" evidence="8">
    <location>
        <begin position="1"/>
        <end position="19"/>
    </location>
</feature>
<keyword evidence="3 7" id="KW-0064">Aspartyl protease</keyword>
<feature type="active site" evidence="5">
    <location>
        <position position="288"/>
    </location>
</feature>
<feature type="disulfide bond" evidence="6">
    <location>
        <begin position="322"/>
        <end position="357"/>
    </location>
</feature>
<keyword evidence="4 7" id="KW-0378">Hydrolase</keyword>
<feature type="chain" id="PRO_5002543448" evidence="8">
    <location>
        <begin position="20"/>
        <end position="399"/>
    </location>
</feature>
<accession>A0A0G2E5C3</accession>
<dbReference type="FunFam" id="2.40.70.10:FF:000024">
    <property type="entry name" value="Endothiapepsin"/>
    <property type="match status" value="1"/>
</dbReference>
<dbReference type="InterPro" id="IPR034163">
    <property type="entry name" value="Aspergillopepsin-like_cat_dom"/>
</dbReference>
<evidence type="ECO:0000313" key="11">
    <source>
        <dbReference type="Proteomes" id="UP000053317"/>
    </source>
</evidence>
<keyword evidence="8" id="KW-0732">Signal</keyword>
<evidence type="ECO:0000256" key="4">
    <source>
        <dbReference type="ARBA" id="ARBA00022801"/>
    </source>
</evidence>
<name>A0A0G2E5C3_PHACM</name>
<reference evidence="10 11" key="2">
    <citation type="submission" date="2015-05" db="EMBL/GenBank/DDBJ databases">
        <authorList>
            <person name="Morales-Cruz A."/>
            <person name="Amrine K.C."/>
            <person name="Cantu D."/>
        </authorList>
    </citation>
    <scope>NUCLEOTIDE SEQUENCE [LARGE SCALE GENOMIC DNA]</scope>
    <source>
        <strain evidence="10">UCRPC4</strain>
    </source>
</reference>
<dbReference type="PROSITE" id="PS51767">
    <property type="entry name" value="PEPTIDASE_A1"/>
    <property type="match status" value="1"/>
</dbReference>
<dbReference type="GO" id="GO:0006508">
    <property type="term" value="P:proteolysis"/>
    <property type="evidence" value="ECO:0007669"/>
    <property type="project" value="UniProtKB-KW"/>
</dbReference>
<dbReference type="FunFam" id="2.40.70.10:FF:000026">
    <property type="entry name" value="Endothiapepsin"/>
    <property type="match status" value="1"/>
</dbReference>
<keyword evidence="2 7" id="KW-0645">Protease</keyword>
<dbReference type="AlphaFoldDB" id="A0A0G2E5C3"/>
<dbReference type="InterPro" id="IPR021109">
    <property type="entry name" value="Peptidase_aspartic_dom_sf"/>
</dbReference>
<dbReference type="InterPro" id="IPR001969">
    <property type="entry name" value="Aspartic_peptidase_AS"/>
</dbReference>
<reference evidence="10 11" key="1">
    <citation type="submission" date="2015-05" db="EMBL/GenBank/DDBJ databases">
        <title>Distinctive expansion of gene families associated with plant cell wall degradation and secondary metabolism in the genomes of grapevine trunk pathogens.</title>
        <authorList>
            <person name="Lawrence D.P."/>
            <person name="Travadon R."/>
            <person name="Rolshausen P.E."/>
            <person name="Baumgartner K."/>
        </authorList>
    </citation>
    <scope>NUCLEOTIDE SEQUENCE [LARGE SCALE GENOMIC DNA]</scope>
    <source>
        <strain evidence="10">UCRPC4</strain>
    </source>
</reference>
<evidence type="ECO:0000256" key="3">
    <source>
        <dbReference type="ARBA" id="ARBA00022750"/>
    </source>
</evidence>
<evidence type="ECO:0000256" key="6">
    <source>
        <dbReference type="PIRSR" id="PIRSR601461-2"/>
    </source>
</evidence>
<dbReference type="CDD" id="cd06097">
    <property type="entry name" value="Aspergillopepsin_like"/>
    <property type="match status" value="1"/>
</dbReference>
<dbReference type="Gene3D" id="2.40.70.10">
    <property type="entry name" value="Acid Proteases"/>
    <property type="match status" value="2"/>
</dbReference>
<organism evidence="10 11">
    <name type="scientific">Phaeomoniella chlamydospora</name>
    <name type="common">Phaeoacremonium chlamydosporum</name>
    <dbReference type="NCBI Taxonomy" id="158046"/>
    <lineage>
        <taxon>Eukaryota</taxon>
        <taxon>Fungi</taxon>
        <taxon>Dikarya</taxon>
        <taxon>Ascomycota</taxon>
        <taxon>Pezizomycotina</taxon>
        <taxon>Eurotiomycetes</taxon>
        <taxon>Chaetothyriomycetidae</taxon>
        <taxon>Phaeomoniellales</taxon>
        <taxon>Phaeomoniellaceae</taxon>
        <taxon>Phaeomoniella</taxon>
    </lineage>
</organism>
<feature type="domain" description="Peptidase A1" evidence="9">
    <location>
        <begin position="89"/>
        <end position="396"/>
    </location>
</feature>
<dbReference type="OrthoDB" id="2747330at2759"/>
<dbReference type="Proteomes" id="UP000053317">
    <property type="component" value="Unassembled WGS sequence"/>
</dbReference>
<evidence type="ECO:0000256" key="1">
    <source>
        <dbReference type="ARBA" id="ARBA00007447"/>
    </source>
</evidence>
<dbReference type="GO" id="GO:0004190">
    <property type="term" value="F:aspartic-type endopeptidase activity"/>
    <property type="evidence" value="ECO:0007669"/>
    <property type="project" value="UniProtKB-KW"/>
</dbReference>
<evidence type="ECO:0000313" key="10">
    <source>
        <dbReference type="EMBL" id="KKY17526.1"/>
    </source>
</evidence>
<keyword evidence="11" id="KW-1185">Reference proteome</keyword>
<protein>
    <submittedName>
        <fullName evidence="10">Putative aspartic endopeptidase pep1</fullName>
    </submittedName>
</protein>
<dbReference type="Pfam" id="PF00026">
    <property type="entry name" value="Asp"/>
    <property type="match status" value="1"/>
</dbReference>
<comment type="caution">
    <text evidence="10">The sequence shown here is derived from an EMBL/GenBank/DDBJ whole genome shotgun (WGS) entry which is preliminary data.</text>
</comment>
<feature type="active site" evidence="5">
    <location>
        <position position="105"/>
    </location>
</feature>
<evidence type="ECO:0000256" key="5">
    <source>
        <dbReference type="PIRSR" id="PIRSR601461-1"/>
    </source>
</evidence>
<dbReference type="SUPFAM" id="SSF50630">
    <property type="entry name" value="Acid proteases"/>
    <property type="match status" value="1"/>
</dbReference>
<evidence type="ECO:0000256" key="7">
    <source>
        <dbReference type="RuleBase" id="RU000454"/>
    </source>
</evidence>
<dbReference type="EMBL" id="LCWF01000143">
    <property type="protein sequence ID" value="KKY17526.1"/>
    <property type="molecule type" value="Genomic_DNA"/>
</dbReference>
<evidence type="ECO:0000256" key="2">
    <source>
        <dbReference type="ARBA" id="ARBA00022670"/>
    </source>
</evidence>
<gene>
    <name evidence="10" type="ORF">UCRPC4_g05499</name>
</gene>
<comment type="similarity">
    <text evidence="1 7">Belongs to the peptidase A1 family.</text>
</comment>
<dbReference type="PANTHER" id="PTHR47966">
    <property type="entry name" value="BETA-SITE APP-CLEAVING ENZYME, ISOFORM A-RELATED"/>
    <property type="match status" value="1"/>
</dbReference>
<dbReference type="InterPro" id="IPR033121">
    <property type="entry name" value="PEPTIDASE_A1"/>
</dbReference>
<dbReference type="PRINTS" id="PR00792">
    <property type="entry name" value="PEPSIN"/>
</dbReference>
<proteinExistence type="inferred from homology"/>
<dbReference type="InterPro" id="IPR001461">
    <property type="entry name" value="Aspartic_peptidase_A1"/>
</dbReference>
<dbReference type="PANTHER" id="PTHR47966:SF2">
    <property type="entry name" value="ASPERGILLOPEPSIN-1-RELATED"/>
    <property type="match status" value="1"/>
</dbReference>
<dbReference type="PROSITE" id="PS00141">
    <property type="entry name" value="ASP_PROTEASE"/>
    <property type="match status" value="2"/>
</dbReference>
<evidence type="ECO:0000259" key="9">
    <source>
        <dbReference type="PROSITE" id="PS51767"/>
    </source>
</evidence>
<keyword evidence="6" id="KW-1015">Disulfide bond</keyword>
<evidence type="ECO:0000256" key="8">
    <source>
        <dbReference type="SAM" id="SignalP"/>
    </source>
</evidence>
<sequence length="399" mass="41533">MVFFTQVVAAAAVLSLGAAAPAPASEKRTGKAFTVDMVPKSNPTVKNGASAYLKALRKYNASPELITAVAAAAAASSVTATPSEYDEEYTCPVTIGDQTFELDFDTGSSDLWVLGSSLSSKGNGHTYYTPSSSATRESGETWSISYGDGSSASGTVYSDTVTIGGTTVTGQAVESASKASSEFTASSPEDGLVGLAFDSINTASPNQVSTFFTNAIDQGLPEALFTALLKHNEAGKYTFGELDSSQYSGDITYTDVDDSDGFWTFSPSGYAVGSGSTKSSSALTGIADTGTTLMLLDTSVASAYWGQVSSASYTDETWIFDCDDADSLPDFTLVIEGYEAVVPGEYMNYAPNGDGTCYGGIQPDTSIGFAIYGDVFLKSQFVVFDKTQSTPRLGFAAQA</sequence>